<sequence>MFQPGSPGQQRMMGPPFQHYPFPQGQPLTPHPYPPGMHPFPYIPSPPFVHGLPGSPEVVEGQAMVAPPPRPPSPMFVSVPPRTQRLLHSEAYLKYIEGLNVETRTVSNFPKMMTATADNTPAPNEARLPSQWLAQGAGYHGSVTNALWALRELMLKDTMTIARTIPFEDL</sequence>
<reference evidence="1 2" key="1">
    <citation type="submission" date="2024-02" db="EMBL/GenBank/DDBJ databases">
        <title>Chromosome-scale genome assembly of the rough periwinkle Littorina saxatilis.</title>
        <authorList>
            <person name="De Jode A."/>
            <person name="Faria R."/>
            <person name="Formenti G."/>
            <person name="Sims Y."/>
            <person name="Smith T.P."/>
            <person name="Tracey A."/>
            <person name="Wood J.M.D."/>
            <person name="Zagrodzka Z.B."/>
            <person name="Johannesson K."/>
            <person name="Butlin R.K."/>
            <person name="Leder E.H."/>
        </authorList>
    </citation>
    <scope>NUCLEOTIDE SEQUENCE [LARGE SCALE GENOMIC DNA]</scope>
    <source>
        <strain evidence="1">Snail1</strain>
        <tissue evidence="1">Muscle</tissue>
    </source>
</reference>
<keyword evidence="2" id="KW-1185">Reference proteome</keyword>
<evidence type="ECO:0000313" key="2">
    <source>
        <dbReference type="Proteomes" id="UP001374579"/>
    </source>
</evidence>
<evidence type="ECO:0000313" key="1">
    <source>
        <dbReference type="EMBL" id="KAK7103043.1"/>
    </source>
</evidence>
<dbReference type="EMBL" id="JBAMIC010000010">
    <property type="protein sequence ID" value="KAK7103043.1"/>
    <property type="molecule type" value="Genomic_DNA"/>
</dbReference>
<organism evidence="1 2">
    <name type="scientific">Littorina saxatilis</name>
    <dbReference type="NCBI Taxonomy" id="31220"/>
    <lineage>
        <taxon>Eukaryota</taxon>
        <taxon>Metazoa</taxon>
        <taxon>Spiralia</taxon>
        <taxon>Lophotrochozoa</taxon>
        <taxon>Mollusca</taxon>
        <taxon>Gastropoda</taxon>
        <taxon>Caenogastropoda</taxon>
        <taxon>Littorinimorpha</taxon>
        <taxon>Littorinoidea</taxon>
        <taxon>Littorinidae</taxon>
        <taxon>Littorina</taxon>
    </lineage>
</organism>
<dbReference type="AlphaFoldDB" id="A0AAN9BBU6"/>
<dbReference type="Proteomes" id="UP001374579">
    <property type="component" value="Unassembled WGS sequence"/>
</dbReference>
<proteinExistence type="predicted"/>
<accession>A0AAN9BBU6</accession>
<gene>
    <name evidence="1" type="ORF">V1264_021173</name>
</gene>
<protein>
    <submittedName>
        <fullName evidence="1">Uncharacterized protein</fullName>
    </submittedName>
</protein>
<name>A0AAN9BBU6_9CAEN</name>
<comment type="caution">
    <text evidence="1">The sequence shown here is derived from an EMBL/GenBank/DDBJ whole genome shotgun (WGS) entry which is preliminary data.</text>
</comment>